<proteinExistence type="predicted"/>
<organism evidence="1 2">
    <name type="scientific">Phormidesmis priestleyi ULC007</name>
    <dbReference type="NCBI Taxonomy" id="1920490"/>
    <lineage>
        <taxon>Bacteria</taxon>
        <taxon>Bacillati</taxon>
        <taxon>Cyanobacteriota</taxon>
        <taxon>Cyanophyceae</taxon>
        <taxon>Leptolyngbyales</taxon>
        <taxon>Leptolyngbyaceae</taxon>
        <taxon>Phormidesmis</taxon>
    </lineage>
</organism>
<dbReference type="Proteomes" id="UP000238634">
    <property type="component" value="Unassembled WGS sequence"/>
</dbReference>
<gene>
    <name evidence="1" type="ORF">C7B65_07280</name>
</gene>
<reference evidence="1 2" key="2">
    <citation type="submission" date="2018-03" db="EMBL/GenBank/DDBJ databases">
        <title>The ancient ancestry and fast evolution of plastids.</title>
        <authorList>
            <person name="Moore K.R."/>
            <person name="Magnabosco C."/>
            <person name="Momper L."/>
            <person name="Gold D.A."/>
            <person name="Bosak T."/>
            <person name="Fournier G.P."/>
        </authorList>
    </citation>
    <scope>NUCLEOTIDE SEQUENCE [LARGE SCALE GENOMIC DNA]</scope>
    <source>
        <strain evidence="1 2">ULC007</strain>
    </source>
</reference>
<reference evidence="1 2" key="1">
    <citation type="submission" date="2018-02" db="EMBL/GenBank/DDBJ databases">
        <authorList>
            <person name="Cohen D.B."/>
            <person name="Kent A.D."/>
        </authorList>
    </citation>
    <scope>NUCLEOTIDE SEQUENCE [LARGE SCALE GENOMIC DNA]</scope>
    <source>
        <strain evidence="1 2">ULC007</strain>
    </source>
</reference>
<dbReference type="EMBL" id="PVWG01000005">
    <property type="protein sequence ID" value="PSB20691.1"/>
    <property type="molecule type" value="Genomic_DNA"/>
</dbReference>
<dbReference type="OrthoDB" id="9935410at2"/>
<protein>
    <submittedName>
        <fullName evidence="1">Uncharacterized protein</fullName>
    </submittedName>
</protein>
<evidence type="ECO:0000313" key="1">
    <source>
        <dbReference type="EMBL" id="PSB20691.1"/>
    </source>
</evidence>
<dbReference type="STRING" id="1920490.GCA_001895925_02740"/>
<dbReference type="RefSeq" id="WP_073070159.1">
    <property type="nucleotide sequence ID" value="NZ_MPPI01000005.1"/>
</dbReference>
<dbReference type="AlphaFoldDB" id="A0A2T1DJQ5"/>
<name>A0A2T1DJQ5_9CYAN</name>
<sequence>MTRNSNDLSATEKVKVALDCLHRELSGDANASKTVAQKYDLSTRSVTTLKNQALEILQKGFNPSTPVSSAIAASINDKALDQALNLLLNTSTTRDVHTEEPESEREDADGITIDEVFAAIVDYNKSKKEPPLYISQGILQKISGQSVAEVKLWFAKHEQEVNQHNEKYELTPITNRRLKRGFDYKAELGLEEEE</sequence>
<evidence type="ECO:0000313" key="2">
    <source>
        <dbReference type="Proteomes" id="UP000238634"/>
    </source>
</evidence>
<accession>A0A2T1DJQ5</accession>
<keyword evidence="2" id="KW-1185">Reference proteome</keyword>
<comment type="caution">
    <text evidence="1">The sequence shown here is derived from an EMBL/GenBank/DDBJ whole genome shotgun (WGS) entry which is preliminary data.</text>
</comment>